<evidence type="ECO:0000313" key="6">
    <source>
        <dbReference type="EMBL" id="KAJ5162367.1"/>
    </source>
</evidence>
<dbReference type="SMART" id="SM00398">
    <property type="entry name" value="HMG"/>
    <property type="match status" value="1"/>
</dbReference>
<reference evidence="6" key="2">
    <citation type="journal article" date="2023" name="IMA Fungus">
        <title>Comparative genomic study of the Penicillium genus elucidates a diverse pangenome and 15 lateral gene transfer events.</title>
        <authorList>
            <person name="Petersen C."/>
            <person name="Sorensen T."/>
            <person name="Nielsen M.R."/>
            <person name="Sondergaard T.E."/>
            <person name="Sorensen J.L."/>
            <person name="Fitzpatrick D.A."/>
            <person name="Frisvad J.C."/>
            <person name="Nielsen K.L."/>
        </authorList>
    </citation>
    <scope>NUCLEOTIDE SEQUENCE</scope>
    <source>
        <strain evidence="6">IBT 21917</strain>
    </source>
</reference>
<dbReference type="PANTHER" id="PTHR10270:SF161">
    <property type="entry name" value="SEX-DETERMINING REGION Y PROTEIN"/>
    <property type="match status" value="1"/>
</dbReference>
<evidence type="ECO:0000256" key="2">
    <source>
        <dbReference type="ARBA" id="ARBA00023125"/>
    </source>
</evidence>
<keyword evidence="7" id="KW-1185">Reference proteome</keyword>
<evidence type="ECO:0000256" key="3">
    <source>
        <dbReference type="ARBA" id="ARBA00023163"/>
    </source>
</evidence>
<gene>
    <name evidence="6" type="ORF">N7492_007759</name>
</gene>
<dbReference type="GO" id="GO:0030154">
    <property type="term" value="P:cell differentiation"/>
    <property type="evidence" value="ECO:0007669"/>
    <property type="project" value="TreeGrafter"/>
</dbReference>
<feature type="domain" description="HMG box" evidence="5">
    <location>
        <begin position="127"/>
        <end position="195"/>
    </location>
</feature>
<accession>A0A9W9I0F1</accession>
<dbReference type="OrthoDB" id="6247875at2759"/>
<dbReference type="GO" id="GO:0001228">
    <property type="term" value="F:DNA-binding transcription activator activity, RNA polymerase II-specific"/>
    <property type="evidence" value="ECO:0007669"/>
    <property type="project" value="TreeGrafter"/>
</dbReference>
<dbReference type="InterPro" id="IPR036910">
    <property type="entry name" value="HMG_box_dom_sf"/>
</dbReference>
<feature type="DNA-binding region" description="HMG box" evidence="4">
    <location>
        <begin position="127"/>
        <end position="195"/>
    </location>
</feature>
<sequence>MAQMQADELFKTEFYAQPIFKDKALEVIWWHSVKHLASFSNEIILPTNVANLLGIERVEVLQQRLSALLGVPVRIVPDESLCSIRITPRAGKSQPPMSSEHRAWLSRFLHHAMNNGNSNASAPNEKVPRPPNKFMLYRQYHHRSVTAANPGVPNTQISRIIANMWRNESQAVRDRFQVYAEMKKEQHAIDFPGYQYSPRRPNQIQRRAPRAPTLLPAGLIAFVRGTPSGDAVLATAVNGTITVTNQVIDCLAQHGLIYGPNGLAPIRYPPALDSVSELIENVISRNPYQPLSSPLDGTEFGPDFPESEVAALSLL</sequence>
<dbReference type="Gene3D" id="1.10.30.10">
    <property type="entry name" value="High mobility group box domain"/>
    <property type="match status" value="1"/>
</dbReference>
<dbReference type="PROSITE" id="PS50118">
    <property type="entry name" value="HMG_BOX_2"/>
    <property type="match status" value="1"/>
</dbReference>
<dbReference type="Pfam" id="PF00505">
    <property type="entry name" value="HMG_box"/>
    <property type="match status" value="1"/>
</dbReference>
<keyword evidence="4" id="KW-0539">Nucleus</keyword>
<keyword evidence="1" id="KW-0805">Transcription regulation</keyword>
<dbReference type="PANTHER" id="PTHR10270">
    <property type="entry name" value="SOX TRANSCRIPTION FACTOR"/>
    <property type="match status" value="1"/>
</dbReference>
<dbReference type="Proteomes" id="UP001146351">
    <property type="component" value="Unassembled WGS sequence"/>
</dbReference>
<dbReference type="AlphaFoldDB" id="A0A9W9I0F1"/>
<dbReference type="FunFam" id="1.10.30.10:FF:000041">
    <property type="entry name" value="HMG box family protein"/>
    <property type="match status" value="1"/>
</dbReference>
<dbReference type="CDD" id="cd01389">
    <property type="entry name" value="HMG-box_ROX1-like"/>
    <property type="match status" value="1"/>
</dbReference>
<evidence type="ECO:0000313" key="7">
    <source>
        <dbReference type="Proteomes" id="UP001146351"/>
    </source>
</evidence>
<organism evidence="6 7">
    <name type="scientific">Penicillium capsulatum</name>
    <dbReference type="NCBI Taxonomy" id="69766"/>
    <lineage>
        <taxon>Eukaryota</taxon>
        <taxon>Fungi</taxon>
        <taxon>Dikarya</taxon>
        <taxon>Ascomycota</taxon>
        <taxon>Pezizomycotina</taxon>
        <taxon>Eurotiomycetes</taxon>
        <taxon>Eurotiomycetidae</taxon>
        <taxon>Eurotiales</taxon>
        <taxon>Aspergillaceae</taxon>
        <taxon>Penicillium</taxon>
    </lineage>
</organism>
<keyword evidence="2 4" id="KW-0238">DNA-binding</keyword>
<dbReference type="InterPro" id="IPR050140">
    <property type="entry name" value="SRY-related_HMG-box_TF-like"/>
</dbReference>
<proteinExistence type="predicted"/>
<dbReference type="GO" id="GO:0000122">
    <property type="term" value="P:negative regulation of transcription by RNA polymerase II"/>
    <property type="evidence" value="ECO:0007669"/>
    <property type="project" value="TreeGrafter"/>
</dbReference>
<dbReference type="GO" id="GO:0005634">
    <property type="term" value="C:nucleus"/>
    <property type="evidence" value="ECO:0007669"/>
    <property type="project" value="UniProtKB-UniRule"/>
</dbReference>
<dbReference type="EMBL" id="JAPQKO010000005">
    <property type="protein sequence ID" value="KAJ5162367.1"/>
    <property type="molecule type" value="Genomic_DNA"/>
</dbReference>
<evidence type="ECO:0000256" key="4">
    <source>
        <dbReference type="PROSITE-ProRule" id="PRU00267"/>
    </source>
</evidence>
<name>A0A9W9I0F1_9EURO</name>
<dbReference type="GO" id="GO:0000978">
    <property type="term" value="F:RNA polymerase II cis-regulatory region sequence-specific DNA binding"/>
    <property type="evidence" value="ECO:0007669"/>
    <property type="project" value="TreeGrafter"/>
</dbReference>
<dbReference type="InterPro" id="IPR009071">
    <property type="entry name" value="HMG_box_dom"/>
</dbReference>
<comment type="caution">
    <text evidence="6">The sequence shown here is derived from an EMBL/GenBank/DDBJ whole genome shotgun (WGS) entry which is preliminary data.</text>
</comment>
<evidence type="ECO:0000256" key="1">
    <source>
        <dbReference type="ARBA" id="ARBA00023015"/>
    </source>
</evidence>
<protein>
    <recommendedName>
        <fullName evidence="5">HMG box domain-containing protein</fullName>
    </recommendedName>
</protein>
<dbReference type="SUPFAM" id="SSF47095">
    <property type="entry name" value="HMG-box"/>
    <property type="match status" value="1"/>
</dbReference>
<keyword evidence="3" id="KW-0804">Transcription</keyword>
<evidence type="ECO:0000259" key="5">
    <source>
        <dbReference type="PROSITE" id="PS50118"/>
    </source>
</evidence>
<reference evidence="6" key="1">
    <citation type="submission" date="2022-11" db="EMBL/GenBank/DDBJ databases">
        <authorList>
            <person name="Petersen C."/>
        </authorList>
    </citation>
    <scope>NUCLEOTIDE SEQUENCE</scope>
    <source>
        <strain evidence="6">IBT 21917</strain>
    </source>
</reference>